<organism evidence="1 2">
    <name type="scientific">Coemansia furcata</name>
    <dbReference type="NCBI Taxonomy" id="417177"/>
    <lineage>
        <taxon>Eukaryota</taxon>
        <taxon>Fungi</taxon>
        <taxon>Fungi incertae sedis</taxon>
        <taxon>Zoopagomycota</taxon>
        <taxon>Kickxellomycotina</taxon>
        <taxon>Kickxellomycetes</taxon>
        <taxon>Kickxellales</taxon>
        <taxon>Kickxellaceae</taxon>
        <taxon>Coemansia</taxon>
    </lineage>
</organism>
<gene>
    <name evidence="1" type="primary">OGG1</name>
    <name evidence="1" type="ORF">H4S07_003835</name>
</gene>
<evidence type="ECO:0000313" key="1">
    <source>
        <dbReference type="EMBL" id="KAJ2806307.1"/>
    </source>
</evidence>
<keyword evidence="2" id="KW-1185">Reference proteome</keyword>
<dbReference type="EMBL" id="JANBUP010001352">
    <property type="protein sequence ID" value="KAJ2806307.1"/>
    <property type="molecule type" value="Genomic_DNA"/>
</dbReference>
<protein>
    <submittedName>
        <fullName evidence="1">8-oxoguanine glycosylase ogg1</fullName>
        <ecNumber evidence="1">4.2.99.18</ecNumber>
    </submittedName>
</protein>
<dbReference type="EC" id="4.2.99.18" evidence="1"/>
<keyword evidence="1" id="KW-0456">Lyase</keyword>
<feature type="non-terminal residue" evidence="1">
    <location>
        <position position="1"/>
    </location>
</feature>
<name>A0ACC1LE66_9FUNG</name>
<comment type="caution">
    <text evidence="1">The sequence shown here is derived from an EMBL/GenBank/DDBJ whole genome shotgun (WGS) entry which is preliminary data.</text>
</comment>
<dbReference type="Proteomes" id="UP001140096">
    <property type="component" value="Unassembled WGS sequence"/>
</dbReference>
<evidence type="ECO:0000313" key="2">
    <source>
        <dbReference type="Proteomes" id="UP001140096"/>
    </source>
</evidence>
<accession>A0ACC1LE66</accession>
<feature type="non-terminal residue" evidence="1">
    <location>
        <position position="290"/>
    </location>
</feature>
<sequence>SETNDNLKSLLCDYFQLHVSLQGLCEQWIKVDPEFKGLAQTQTGVRILRQPVVENLFTFIASSNNNIKRITMLVDKLCSRYGEQIETEKGAFFTFPSVQMIARDPAVEQTMKELGFGYRAKYYAKTIECLVKLGDEYLENLRHVSVDVARAGLLKLSGVGPKVADCVLLMSLDKADAVPVDTHIWQVAQKRYVGRLAGSKSESAGMCLPPEKQEQICELARQLGAFNSPSTKAYELAQALIVTLFTPYAGWAQGMLFSDDLVDSVAATAVNPKTKPKAKPKSTSAKRKAE</sequence>
<reference evidence="1" key="1">
    <citation type="submission" date="2022-07" db="EMBL/GenBank/DDBJ databases">
        <title>Phylogenomic reconstructions and comparative analyses of Kickxellomycotina fungi.</title>
        <authorList>
            <person name="Reynolds N.K."/>
            <person name="Stajich J.E."/>
            <person name="Barry K."/>
            <person name="Grigoriev I.V."/>
            <person name="Crous P."/>
            <person name="Smith M.E."/>
        </authorList>
    </citation>
    <scope>NUCLEOTIDE SEQUENCE</scope>
    <source>
        <strain evidence="1">CBS 102833</strain>
    </source>
</reference>
<proteinExistence type="predicted"/>